<reference evidence="3" key="1">
    <citation type="submission" date="2025-08" db="UniProtKB">
        <authorList>
            <consortium name="RefSeq"/>
        </authorList>
    </citation>
    <scope>IDENTIFICATION</scope>
    <source>
        <tissue evidence="3">Whole organism</tissue>
    </source>
</reference>
<feature type="compositionally biased region" description="Basic residues" evidence="1">
    <location>
        <begin position="84"/>
        <end position="97"/>
    </location>
</feature>
<feature type="region of interest" description="Disordered" evidence="1">
    <location>
        <begin position="363"/>
        <end position="391"/>
    </location>
</feature>
<keyword evidence="2" id="KW-1185">Reference proteome</keyword>
<protein>
    <submittedName>
        <fullName evidence="3">Uncharacterized protein LOC113202597 isoform X1</fullName>
    </submittedName>
</protein>
<feature type="compositionally biased region" description="Low complexity" evidence="1">
    <location>
        <begin position="166"/>
        <end position="185"/>
    </location>
</feature>
<dbReference type="GeneID" id="113202597"/>
<dbReference type="OrthoDB" id="9876293at2759"/>
<evidence type="ECO:0000313" key="3">
    <source>
        <dbReference type="RefSeq" id="XP_052123589.1"/>
    </source>
</evidence>
<feature type="compositionally biased region" description="Acidic residues" evidence="1">
    <location>
        <begin position="579"/>
        <end position="589"/>
    </location>
</feature>
<evidence type="ECO:0000256" key="1">
    <source>
        <dbReference type="SAM" id="MobiDB-lite"/>
    </source>
</evidence>
<feature type="compositionally biased region" description="Low complexity" evidence="1">
    <location>
        <begin position="547"/>
        <end position="572"/>
    </location>
</feature>
<feature type="compositionally biased region" description="Low complexity" evidence="1">
    <location>
        <begin position="226"/>
        <end position="241"/>
    </location>
</feature>
<feature type="compositionally biased region" description="Polar residues" evidence="1">
    <location>
        <begin position="113"/>
        <end position="122"/>
    </location>
</feature>
<feature type="region of interest" description="Disordered" evidence="1">
    <location>
        <begin position="63"/>
        <end position="123"/>
    </location>
</feature>
<organism evidence="2 3">
    <name type="scientific">Frankliniella occidentalis</name>
    <name type="common">Western flower thrips</name>
    <name type="synonym">Euthrips occidentalis</name>
    <dbReference type="NCBI Taxonomy" id="133901"/>
    <lineage>
        <taxon>Eukaryota</taxon>
        <taxon>Metazoa</taxon>
        <taxon>Ecdysozoa</taxon>
        <taxon>Arthropoda</taxon>
        <taxon>Hexapoda</taxon>
        <taxon>Insecta</taxon>
        <taxon>Pterygota</taxon>
        <taxon>Neoptera</taxon>
        <taxon>Paraneoptera</taxon>
        <taxon>Thysanoptera</taxon>
        <taxon>Terebrantia</taxon>
        <taxon>Thripoidea</taxon>
        <taxon>Thripidae</taxon>
        <taxon>Frankliniella</taxon>
    </lineage>
</organism>
<feature type="region of interest" description="Disordered" evidence="1">
    <location>
        <begin position="489"/>
        <end position="604"/>
    </location>
</feature>
<feature type="compositionally biased region" description="Pro residues" evidence="1">
    <location>
        <begin position="374"/>
        <end position="386"/>
    </location>
</feature>
<feature type="compositionally biased region" description="Low complexity" evidence="1">
    <location>
        <begin position="363"/>
        <end position="373"/>
    </location>
</feature>
<evidence type="ECO:0000313" key="2">
    <source>
        <dbReference type="Proteomes" id="UP000504606"/>
    </source>
</evidence>
<feature type="region of interest" description="Disordered" evidence="1">
    <location>
        <begin position="217"/>
        <end position="261"/>
    </location>
</feature>
<feature type="compositionally biased region" description="Polar residues" evidence="1">
    <location>
        <begin position="186"/>
        <end position="195"/>
    </location>
</feature>
<proteinExistence type="predicted"/>
<gene>
    <name evidence="3" type="primary">LOC113202597</name>
</gene>
<sequence>MSGKTTPVDAIPEATSTPTVAAVVTPPATVVAHPATVVAPPAPVVAPPAVVVPVNRRRSSVSAEQLSDLSAEQAAPRNNGAIPKVHRRGSASQRRRSSVVDDVAAAADDDDVPNTSSSTSRVNGRRWVEYEMPTSASTPRVNGYYPMTGRAPSLAPSTLEQLRLSPCSTTSTTPTRPTSFPRLTPGTSPSPSPALSTDAILVDEEAALVAVEPADDALLKPPGPSPAASGFSVSPSSTCTRRGSRGRRRSSQPGGDRDQGDRLLGAFGMPFLFPGAAIPMRQEMEEQQARLSEWTLELNSQIATFRELMLSIGSGKDTQQLREDVRKCRMATMELCRNARPLIAASHKWLHCVVPYWIRPRQQPQPRRATPRRQPCPVPSPPPLSAPPRHRRLGHMTGSCCRAQPGGWTYTMTPAAMWCEFMKMFHRQLGTCYILVHEFPADMSGYQGGALSKLLVQSLRPEWNKQEIASVRVDLVELQECITATGVVTPDDEQQMESSTALQKPELQRRRSALSFMFCCSRDSNRSPPPPPEPTSSVQDLPDQPTSSGSSSNSGNNNSSANNNNNNSSANNKPLNEVNQEEEEEDEEGAEARPYDPCTPWDSM</sequence>
<name>A0A9C6WXZ1_FRAOC</name>
<dbReference type="Proteomes" id="UP000504606">
    <property type="component" value="Unplaced"/>
</dbReference>
<dbReference type="RefSeq" id="XP_052123589.1">
    <property type="nucleotide sequence ID" value="XM_052267629.1"/>
</dbReference>
<accession>A0A9C6WXZ1</accession>
<dbReference type="AlphaFoldDB" id="A0A9C6WXZ1"/>
<feature type="region of interest" description="Disordered" evidence="1">
    <location>
        <begin position="166"/>
        <end position="195"/>
    </location>
</feature>